<keyword evidence="3" id="KW-1185">Reference proteome</keyword>
<dbReference type="EMBL" id="JAUKTV010000003">
    <property type="protein sequence ID" value="KAK0742479.1"/>
    <property type="molecule type" value="Genomic_DNA"/>
</dbReference>
<accession>A0AA40ENB9</accession>
<organism evidence="2 3">
    <name type="scientific">Apiosordaria backusii</name>
    <dbReference type="NCBI Taxonomy" id="314023"/>
    <lineage>
        <taxon>Eukaryota</taxon>
        <taxon>Fungi</taxon>
        <taxon>Dikarya</taxon>
        <taxon>Ascomycota</taxon>
        <taxon>Pezizomycotina</taxon>
        <taxon>Sordariomycetes</taxon>
        <taxon>Sordariomycetidae</taxon>
        <taxon>Sordariales</taxon>
        <taxon>Lasiosphaeriaceae</taxon>
        <taxon>Apiosordaria</taxon>
    </lineage>
</organism>
<reference evidence="2" key="1">
    <citation type="submission" date="2023-06" db="EMBL/GenBank/DDBJ databases">
        <title>Genome-scale phylogeny and comparative genomics of the fungal order Sordariales.</title>
        <authorList>
            <consortium name="Lawrence Berkeley National Laboratory"/>
            <person name="Hensen N."/>
            <person name="Bonometti L."/>
            <person name="Westerberg I."/>
            <person name="Brannstrom I.O."/>
            <person name="Guillou S."/>
            <person name="Cros-Aarteil S."/>
            <person name="Calhoun S."/>
            <person name="Haridas S."/>
            <person name="Kuo A."/>
            <person name="Mondo S."/>
            <person name="Pangilinan J."/>
            <person name="Riley R."/>
            <person name="Labutti K."/>
            <person name="Andreopoulos B."/>
            <person name="Lipzen A."/>
            <person name="Chen C."/>
            <person name="Yanf M."/>
            <person name="Daum C."/>
            <person name="Ng V."/>
            <person name="Clum A."/>
            <person name="Steindorff A."/>
            <person name="Ohm R."/>
            <person name="Martin F."/>
            <person name="Silar P."/>
            <person name="Natvig D."/>
            <person name="Lalanne C."/>
            <person name="Gautier V."/>
            <person name="Ament-Velasquez S.L."/>
            <person name="Kruys A."/>
            <person name="Hutchinson M.I."/>
            <person name="Powell A.J."/>
            <person name="Barry K."/>
            <person name="Miller A.N."/>
            <person name="Grigoriev I.V."/>
            <person name="Debuchy R."/>
            <person name="Gladieux P."/>
            <person name="Thoren M.H."/>
            <person name="Johannesson H."/>
        </authorList>
    </citation>
    <scope>NUCLEOTIDE SEQUENCE</scope>
    <source>
        <strain evidence="2">CBS 540.89</strain>
    </source>
</reference>
<proteinExistence type="predicted"/>
<protein>
    <submittedName>
        <fullName evidence="2">Uncharacterized protein</fullName>
    </submittedName>
</protein>
<dbReference type="AlphaFoldDB" id="A0AA40ENB9"/>
<feature type="compositionally biased region" description="Polar residues" evidence="1">
    <location>
        <begin position="28"/>
        <end position="44"/>
    </location>
</feature>
<comment type="caution">
    <text evidence="2">The sequence shown here is derived from an EMBL/GenBank/DDBJ whole genome shotgun (WGS) entry which is preliminary data.</text>
</comment>
<feature type="compositionally biased region" description="Low complexity" evidence="1">
    <location>
        <begin position="45"/>
        <end position="55"/>
    </location>
</feature>
<evidence type="ECO:0000256" key="1">
    <source>
        <dbReference type="SAM" id="MobiDB-lite"/>
    </source>
</evidence>
<name>A0AA40ENB9_9PEZI</name>
<evidence type="ECO:0000313" key="2">
    <source>
        <dbReference type="EMBL" id="KAK0742479.1"/>
    </source>
</evidence>
<gene>
    <name evidence="2" type="ORF">B0T21DRAFT_346271</name>
</gene>
<evidence type="ECO:0000313" key="3">
    <source>
        <dbReference type="Proteomes" id="UP001172159"/>
    </source>
</evidence>
<sequence>MASKRARSVSPAQSLSDPKRRRVICNSLPDSQNKTSTADKQQNCSSSGTQTSGPQTIISTIHSEQNHNEEQGLTVNNDIPEYDHLIGCGCGPICESRLRALAITIMTHQARHEPNGTSIRPPAFYQRTREFSTRPIMWKKDWESGRIRPRNKMDDMLDN</sequence>
<feature type="region of interest" description="Disordered" evidence="1">
    <location>
        <begin position="1"/>
        <end position="55"/>
    </location>
</feature>
<dbReference type="Proteomes" id="UP001172159">
    <property type="component" value="Unassembled WGS sequence"/>
</dbReference>